<dbReference type="Pfam" id="PF05753">
    <property type="entry name" value="TRAP_beta"/>
    <property type="match status" value="1"/>
</dbReference>
<dbReference type="AlphaFoldDB" id="A0AAD4TCN8"/>
<feature type="transmembrane region" description="Helical" evidence="1">
    <location>
        <begin position="161"/>
        <end position="179"/>
    </location>
</feature>
<evidence type="ECO:0000313" key="4">
    <source>
        <dbReference type="Proteomes" id="UP001202328"/>
    </source>
</evidence>
<keyword evidence="2" id="KW-0732">Signal</keyword>
<feature type="chain" id="PRO_5042252382" description="Translocon-associated protein subunit beta" evidence="2">
    <location>
        <begin position="26"/>
        <end position="194"/>
    </location>
</feature>
<keyword evidence="1" id="KW-0812">Transmembrane</keyword>
<dbReference type="PANTHER" id="PTHR12861:SF3">
    <property type="entry name" value="TRANSLOCON-ASSOCIATED PROTEIN SUBUNIT BETA"/>
    <property type="match status" value="1"/>
</dbReference>
<gene>
    <name evidence="3" type="ORF">MKW98_018068</name>
</gene>
<dbReference type="PANTHER" id="PTHR12861">
    <property type="entry name" value="TRANSLOCON-ASSOCIATED PROTEIN, BETA SUBUNIT PRECURSOR TRAP-BETA SIGNAL SEQUENCE RECEPTOR BETA SUBUNIT"/>
    <property type="match status" value="1"/>
</dbReference>
<evidence type="ECO:0000256" key="2">
    <source>
        <dbReference type="SAM" id="SignalP"/>
    </source>
</evidence>
<organism evidence="3 4">
    <name type="scientific">Papaver atlanticum</name>
    <dbReference type="NCBI Taxonomy" id="357466"/>
    <lineage>
        <taxon>Eukaryota</taxon>
        <taxon>Viridiplantae</taxon>
        <taxon>Streptophyta</taxon>
        <taxon>Embryophyta</taxon>
        <taxon>Tracheophyta</taxon>
        <taxon>Spermatophyta</taxon>
        <taxon>Magnoliopsida</taxon>
        <taxon>Ranunculales</taxon>
        <taxon>Papaveraceae</taxon>
        <taxon>Papaveroideae</taxon>
        <taxon>Papaver</taxon>
    </lineage>
</organism>
<sequence length="194" mass="21086">MANLRISTLCLFFLLSASTLGSCLGDGVFIVAHKKVSLNKLRSGMERVSVTIDIYNRGSETAYDVSLTDDSWPHHIFDIAKGNFSKSWESLDAGSAVSHSFDLVSQVKGIFNGESAIIKFRVPTKAALQVAFSNPMLPLDILADRPAEKKIDLAKRLLTKYGSLVTMISVVVTFVYLVATPSKSGGAKSGKKRR</sequence>
<proteinExistence type="predicted"/>
<evidence type="ECO:0008006" key="5">
    <source>
        <dbReference type="Google" id="ProtNLM"/>
    </source>
</evidence>
<dbReference type="Proteomes" id="UP001202328">
    <property type="component" value="Unassembled WGS sequence"/>
</dbReference>
<keyword evidence="1" id="KW-0472">Membrane</keyword>
<keyword evidence="4" id="KW-1185">Reference proteome</keyword>
<dbReference type="PROSITE" id="PS51257">
    <property type="entry name" value="PROKAR_LIPOPROTEIN"/>
    <property type="match status" value="1"/>
</dbReference>
<dbReference type="EMBL" id="JAJJMB010002020">
    <property type="protein sequence ID" value="KAI3954244.1"/>
    <property type="molecule type" value="Genomic_DNA"/>
</dbReference>
<dbReference type="GO" id="GO:0005783">
    <property type="term" value="C:endoplasmic reticulum"/>
    <property type="evidence" value="ECO:0007669"/>
    <property type="project" value="TreeGrafter"/>
</dbReference>
<evidence type="ECO:0000313" key="3">
    <source>
        <dbReference type="EMBL" id="KAI3954244.1"/>
    </source>
</evidence>
<reference evidence="3" key="1">
    <citation type="submission" date="2022-04" db="EMBL/GenBank/DDBJ databases">
        <title>A functionally conserved STORR gene fusion in Papaver species that diverged 16.8 million years ago.</title>
        <authorList>
            <person name="Catania T."/>
        </authorList>
    </citation>
    <scope>NUCLEOTIDE SEQUENCE</scope>
    <source>
        <strain evidence="3">S-188037</strain>
    </source>
</reference>
<protein>
    <recommendedName>
        <fullName evidence="5">Translocon-associated protein subunit beta</fullName>
    </recommendedName>
</protein>
<evidence type="ECO:0000256" key="1">
    <source>
        <dbReference type="SAM" id="Phobius"/>
    </source>
</evidence>
<name>A0AAD4TCN8_9MAGN</name>
<feature type="signal peptide" evidence="2">
    <location>
        <begin position="1"/>
        <end position="25"/>
    </location>
</feature>
<comment type="caution">
    <text evidence="3">The sequence shown here is derived from an EMBL/GenBank/DDBJ whole genome shotgun (WGS) entry which is preliminary data.</text>
</comment>
<accession>A0AAD4TCN8</accession>
<keyword evidence="1" id="KW-1133">Transmembrane helix</keyword>